<dbReference type="AlphaFoldDB" id="A0A5U8XQ15"/>
<protein>
    <submittedName>
        <fullName evidence="1">Uncharacterized protein</fullName>
    </submittedName>
</protein>
<accession>A0A5U8XQ15</accession>
<organism evidence="1">
    <name type="scientific">Salmonella muenchen</name>
    <dbReference type="NCBI Taxonomy" id="596"/>
    <lineage>
        <taxon>Bacteria</taxon>
        <taxon>Pseudomonadati</taxon>
        <taxon>Pseudomonadota</taxon>
        <taxon>Gammaproteobacteria</taxon>
        <taxon>Enterobacterales</taxon>
        <taxon>Enterobacteriaceae</taxon>
        <taxon>Salmonella</taxon>
    </lineage>
</organism>
<evidence type="ECO:0000313" key="1">
    <source>
        <dbReference type="EMBL" id="EBS0563227.1"/>
    </source>
</evidence>
<gene>
    <name evidence="1" type="ORF">DTU56_08870</name>
</gene>
<name>A0A5U8XQ15_SALMU</name>
<reference evidence="1" key="1">
    <citation type="submission" date="2018-07" db="EMBL/GenBank/DDBJ databases">
        <authorList>
            <person name="Ashton P.M."/>
            <person name="Dallman T."/>
            <person name="Nair S."/>
            <person name="De Pinna E."/>
            <person name="Peters T."/>
            <person name="Grant K."/>
        </authorList>
    </citation>
    <scope>NUCLEOTIDE SEQUENCE</scope>
    <source>
        <strain evidence="1">142535</strain>
    </source>
</reference>
<comment type="caution">
    <text evidence="1">The sequence shown here is derived from an EMBL/GenBank/DDBJ whole genome shotgun (WGS) entry which is preliminary data.</text>
</comment>
<sequence length="258" mass="29547">MQVVMSYELSKLNVEFRNRLMKHLITRYFEENKIPDVWAEESEVIIEELDIPAQLVISRLFGGWLDAVVNHVNQGTPLSEEELVEYPHQMDDLYDSYSFESEKEYHRDFSGYMDQTAWDFMGKAAEYLTEDEMLATIHGLLSGIGAEIYGTFKALSLGTVVGLWHSMENYEQLIWQGKPVLFAIEADDYEVLYTGPKSEEFAGSEESKATTGPGEYFYLWNGKLITYGNRIVKIPTGDTIQVCELKDDVVSKIERASE</sequence>
<proteinExistence type="predicted"/>
<dbReference type="EMBL" id="AAGUDP010000006">
    <property type="protein sequence ID" value="EBS0563227.1"/>
    <property type="molecule type" value="Genomic_DNA"/>
</dbReference>